<organism evidence="1 2">
    <name type="scientific">Linnemannia exigua</name>
    <dbReference type="NCBI Taxonomy" id="604196"/>
    <lineage>
        <taxon>Eukaryota</taxon>
        <taxon>Fungi</taxon>
        <taxon>Fungi incertae sedis</taxon>
        <taxon>Mucoromycota</taxon>
        <taxon>Mortierellomycotina</taxon>
        <taxon>Mortierellomycetes</taxon>
        <taxon>Mortierellales</taxon>
        <taxon>Mortierellaceae</taxon>
        <taxon>Linnemannia</taxon>
    </lineage>
</organism>
<comment type="caution">
    <text evidence="1">The sequence shown here is derived from an EMBL/GenBank/DDBJ whole genome shotgun (WGS) entry which is preliminary data.</text>
</comment>
<dbReference type="Proteomes" id="UP001194580">
    <property type="component" value="Unassembled WGS sequence"/>
</dbReference>
<dbReference type="AlphaFoldDB" id="A0AAD4DJX0"/>
<reference evidence="1" key="1">
    <citation type="journal article" date="2020" name="Fungal Divers.">
        <title>Resolving the Mortierellaceae phylogeny through synthesis of multi-gene phylogenetics and phylogenomics.</title>
        <authorList>
            <person name="Vandepol N."/>
            <person name="Liber J."/>
            <person name="Desiro A."/>
            <person name="Na H."/>
            <person name="Kennedy M."/>
            <person name="Barry K."/>
            <person name="Grigoriev I.V."/>
            <person name="Miller A.N."/>
            <person name="O'Donnell K."/>
            <person name="Stajich J.E."/>
            <person name="Bonito G."/>
        </authorList>
    </citation>
    <scope>NUCLEOTIDE SEQUENCE</scope>
    <source>
        <strain evidence="1">NRRL 28262</strain>
    </source>
</reference>
<dbReference type="EMBL" id="JAAAIL010000195">
    <property type="protein sequence ID" value="KAG0278452.1"/>
    <property type="molecule type" value="Genomic_DNA"/>
</dbReference>
<accession>A0AAD4DJX0</accession>
<gene>
    <name evidence="1" type="ORF">BGZ95_003984</name>
</gene>
<sequence length="76" mass="8682">MADPASTAWGFYLIEPQYSVFVHSLSTSQVLRLFSKGSYLNDVTKWKDERWKKLSSRSRTLTSTTSSNINVYARAT</sequence>
<keyword evidence="2" id="KW-1185">Reference proteome</keyword>
<evidence type="ECO:0000313" key="2">
    <source>
        <dbReference type="Proteomes" id="UP001194580"/>
    </source>
</evidence>
<name>A0AAD4DJX0_9FUNG</name>
<proteinExistence type="predicted"/>
<protein>
    <submittedName>
        <fullName evidence="1">Uncharacterized protein</fullName>
    </submittedName>
</protein>
<evidence type="ECO:0000313" key="1">
    <source>
        <dbReference type="EMBL" id="KAG0278452.1"/>
    </source>
</evidence>